<organism evidence="1">
    <name type="scientific">freshwater metagenome</name>
    <dbReference type="NCBI Taxonomy" id="449393"/>
    <lineage>
        <taxon>unclassified sequences</taxon>
        <taxon>metagenomes</taxon>
        <taxon>ecological metagenomes</taxon>
    </lineage>
</organism>
<reference evidence="1" key="1">
    <citation type="submission" date="2020-05" db="EMBL/GenBank/DDBJ databases">
        <authorList>
            <person name="Chiriac C."/>
            <person name="Salcher M."/>
            <person name="Ghai R."/>
            <person name="Kavagutti S V."/>
        </authorList>
    </citation>
    <scope>NUCLEOTIDE SEQUENCE</scope>
</reference>
<accession>A0A6J7RLB0</accession>
<dbReference type="EMBL" id="CAFBPJ010000224">
    <property type="protein sequence ID" value="CAB5029587.1"/>
    <property type="molecule type" value="Genomic_DNA"/>
</dbReference>
<gene>
    <name evidence="1" type="ORF">UFOPK4092_01484</name>
</gene>
<name>A0A6J7RLB0_9ZZZZ</name>
<dbReference type="AlphaFoldDB" id="A0A6J7RLB0"/>
<evidence type="ECO:0000313" key="1">
    <source>
        <dbReference type="EMBL" id="CAB5029587.1"/>
    </source>
</evidence>
<sequence length="112" mass="11092">MGDGVAVVLTEGDAEGDGVAVVLTEGDAEGEGVAVVLADGDAEGDGVAVVLADGDAEGVGVALAEEEGLAGCAVACALRHSVAVKFMLSRKFPMLLFPDAVRPDANPNRVSV</sequence>
<proteinExistence type="predicted"/>
<protein>
    <submittedName>
        <fullName evidence="1">Unannotated protein</fullName>
    </submittedName>
</protein>